<feature type="region of interest" description="Disordered" evidence="1">
    <location>
        <begin position="144"/>
        <end position="166"/>
    </location>
</feature>
<organism evidence="2">
    <name type="scientific">marine metagenome</name>
    <dbReference type="NCBI Taxonomy" id="408172"/>
    <lineage>
        <taxon>unclassified sequences</taxon>
        <taxon>metagenomes</taxon>
        <taxon>ecological metagenomes</taxon>
    </lineage>
</organism>
<proteinExistence type="predicted"/>
<reference evidence="2" key="1">
    <citation type="submission" date="2018-05" db="EMBL/GenBank/DDBJ databases">
        <authorList>
            <person name="Lanie J.A."/>
            <person name="Ng W.-L."/>
            <person name="Kazmierczak K.M."/>
            <person name="Andrzejewski T.M."/>
            <person name="Davidsen T.M."/>
            <person name="Wayne K.J."/>
            <person name="Tettelin H."/>
            <person name="Glass J.I."/>
            <person name="Rusch D."/>
            <person name="Podicherti R."/>
            <person name="Tsui H.-C.T."/>
            <person name="Winkler M.E."/>
        </authorList>
    </citation>
    <scope>NUCLEOTIDE SEQUENCE</scope>
</reference>
<name>A0A383CU44_9ZZZZ</name>
<dbReference type="AlphaFoldDB" id="A0A383CU44"/>
<dbReference type="EMBL" id="UINC01211813">
    <property type="protein sequence ID" value="SVE35867.1"/>
    <property type="molecule type" value="Genomic_DNA"/>
</dbReference>
<feature type="non-terminal residue" evidence="2">
    <location>
        <position position="166"/>
    </location>
</feature>
<gene>
    <name evidence="2" type="ORF">METZ01_LOCUS488721</name>
</gene>
<evidence type="ECO:0000256" key="1">
    <source>
        <dbReference type="SAM" id="MobiDB-lite"/>
    </source>
</evidence>
<accession>A0A383CU44</accession>
<sequence length="166" mass="19856">MEHKYLDKIKSLEGPPKKVNIFSEKEIKMMQELYEDLPERTYNKQQKIRKKTWEQNYNKELDKIYFNKLKEILGDFKMDNLKSESGDDYYGLFHESFRPLPIHVDSGFNEEDIIYKQVVTPLTPIGDTIFFKKRWHGRSTSFTTDPEELKFKPKADQNDRSNQHLG</sequence>
<protein>
    <submittedName>
        <fullName evidence="2">Uncharacterized protein</fullName>
    </submittedName>
</protein>
<evidence type="ECO:0000313" key="2">
    <source>
        <dbReference type="EMBL" id="SVE35867.1"/>
    </source>
</evidence>
<feature type="compositionally biased region" description="Basic and acidic residues" evidence="1">
    <location>
        <begin position="147"/>
        <end position="166"/>
    </location>
</feature>